<dbReference type="Proteomes" id="UP000675121">
    <property type="component" value="Unassembled WGS sequence"/>
</dbReference>
<feature type="transmembrane region" description="Helical" evidence="1">
    <location>
        <begin position="6"/>
        <end position="24"/>
    </location>
</feature>
<gene>
    <name evidence="2" type="ORF">R70211_01637</name>
</gene>
<evidence type="ECO:0000256" key="1">
    <source>
        <dbReference type="SAM" id="Phobius"/>
    </source>
</evidence>
<reference evidence="2" key="1">
    <citation type="submission" date="2021-02" db="EMBL/GenBank/DDBJ databases">
        <authorList>
            <person name="Vanwijnsberghe S."/>
        </authorList>
    </citation>
    <scope>NUCLEOTIDE SEQUENCE</scope>
    <source>
        <strain evidence="2">R-70211</strain>
    </source>
</reference>
<keyword evidence="1" id="KW-0472">Membrane</keyword>
<keyword evidence="1" id="KW-1133">Transmembrane helix</keyword>
<accession>A0A9N8QV90</accession>
<evidence type="ECO:0000313" key="3">
    <source>
        <dbReference type="Proteomes" id="UP000675121"/>
    </source>
</evidence>
<comment type="caution">
    <text evidence="2">The sequence shown here is derived from an EMBL/GenBank/DDBJ whole genome shotgun (WGS) entry which is preliminary data.</text>
</comment>
<proteinExistence type="predicted"/>
<keyword evidence="3" id="KW-1185">Reference proteome</keyword>
<keyword evidence="1" id="KW-0812">Transmembrane</keyword>
<sequence length="52" mass="6005">MMDLLVQLVVAAAILAMVVLVVILQGRRATLRERILHPAVRRHWWSRTHNGH</sequence>
<organism evidence="2 3">
    <name type="scientific">Paraburkholderia domus</name>
    <dbReference type="NCBI Taxonomy" id="2793075"/>
    <lineage>
        <taxon>Bacteria</taxon>
        <taxon>Pseudomonadati</taxon>
        <taxon>Pseudomonadota</taxon>
        <taxon>Betaproteobacteria</taxon>
        <taxon>Burkholderiales</taxon>
        <taxon>Burkholderiaceae</taxon>
        <taxon>Paraburkholderia</taxon>
    </lineage>
</organism>
<protein>
    <submittedName>
        <fullName evidence="2">Uncharacterized protein</fullName>
    </submittedName>
</protein>
<evidence type="ECO:0000313" key="2">
    <source>
        <dbReference type="EMBL" id="CAE6875240.1"/>
    </source>
</evidence>
<dbReference type="EMBL" id="CAJNAS010000003">
    <property type="protein sequence ID" value="CAE6875240.1"/>
    <property type="molecule type" value="Genomic_DNA"/>
</dbReference>
<name>A0A9N8QV90_9BURK</name>
<dbReference type="AlphaFoldDB" id="A0A9N8QV90"/>